<keyword evidence="1" id="KW-1133">Transmembrane helix</keyword>
<evidence type="ECO:0000313" key="2">
    <source>
        <dbReference type="EMBL" id="NYI39891.1"/>
    </source>
</evidence>
<protein>
    <submittedName>
        <fullName evidence="2">Uncharacterized protein</fullName>
    </submittedName>
</protein>
<proteinExistence type="predicted"/>
<name>A0A7Y9Z783_9MICO</name>
<gene>
    <name evidence="2" type="ORF">BKA03_000010</name>
</gene>
<feature type="transmembrane region" description="Helical" evidence="1">
    <location>
        <begin position="146"/>
        <end position="168"/>
    </location>
</feature>
<keyword evidence="3" id="KW-1185">Reference proteome</keyword>
<feature type="transmembrane region" description="Helical" evidence="1">
    <location>
        <begin position="88"/>
        <end position="108"/>
    </location>
</feature>
<dbReference type="Proteomes" id="UP000547973">
    <property type="component" value="Unassembled WGS sequence"/>
</dbReference>
<comment type="caution">
    <text evidence="2">The sequence shown here is derived from an EMBL/GenBank/DDBJ whole genome shotgun (WGS) entry which is preliminary data.</text>
</comment>
<keyword evidence="1" id="KW-0472">Membrane</keyword>
<reference evidence="2 3" key="1">
    <citation type="submission" date="2020-07" db="EMBL/GenBank/DDBJ databases">
        <title>Sequencing the genomes of 1000 actinobacteria strains.</title>
        <authorList>
            <person name="Klenk H.-P."/>
        </authorList>
    </citation>
    <scope>NUCLEOTIDE SEQUENCE [LARGE SCALE GENOMIC DNA]</scope>
    <source>
        <strain evidence="2 3">DSM 19970</strain>
    </source>
</reference>
<dbReference type="EMBL" id="JACBZO010000001">
    <property type="protein sequence ID" value="NYI39891.1"/>
    <property type="molecule type" value="Genomic_DNA"/>
</dbReference>
<sequence length="171" mass="17984">MSEPAWRTWIALGLAEVLFAVTYTACAWLAMALPATDTRDGWAALALFAMLLVVGVFAVLVGIPIGVHTVGRLTAKWVAGRSSLRASSAHLVMGLGMGAVVAAMMIHVSPMEPAVAVIAFVVPVGLVALGTNLLMPLAMRHRWIRITSWALAAVLWGLTLVFVASLVAGNL</sequence>
<dbReference type="AlphaFoldDB" id="A0A7Y9Z783"/>
<evidence type="ECO:0000256" key="1">
    <source>
        <dbReference type="SAM" id="Phobius"/>
    </source>
</evidence>
<evidence type="ECO:0000313" key="3">
    <source>
        <dbReference type="Proteomes" id="UP000547973"/>
    </source>
</evidence>
<dbReference type="RefSeq" id="WP_062075599.1">
    <property type="nucleotide sequence ID" value="NZ_BBRC01000012.1"/>
</dbReference>
<keyword evidence="1" id="KW-0812">Transmembrane</keyword>
<accession>A0A7Y9Z783</accession>
<organism evidence="2 3">
    <name type="scientific">Demequina lutea</name>
    <dbReference type="NCBI Taxonomy" id="431489"/>
    <lineage>
        <taxon>Bacteria</taxon>
        <taxon>Bacillati</taxon>
        <taxon>Actinomycetota</taxon>
        <taxon>Actinomycetes</taxon>
        <taxon>Micrococcales</taxon>
        <taxon>Demequinaceae</taxon>
        <taxon>Demequina</taxon>
    </lineage>
</organism>
<feature type="transmembrane region" description="Helical" evidence="1">
    <location>
        <begin position="42"/>
        <end position="67"/>
    </location>
</feature>
<feature type="transmembrane region" description="Helical" evidence="1">
    <location>
        <begin position="9"/>
        <end position="30"/>
    </location>
</feature>
<feature type="transmembrane region" description="Helical" evidence="1">
    <location>
        <begin position="114"/>
        <end position="134"/>
    </location>
</feature>